<dbReference type="WBParaSite" id="PgR022X_g025_t03">
    <property type="protein sequence ID" value="PgR022X_g025_t03"/>
    <property type="gene ID" value="PgR022X_g025"/>
</dbReference>
<dbReference type="GO" id="GO:0007032">
    <property type="term" value="P:endosome organization"/>
    <property type="evidence" value="ECO:0007669"/>
    <property type="project" value="TreeGrafter"/>
</dbReference>
<dbReference type="GO" id="GO:0030674">
    <property type="term" value="F:protein-macromolecule adaptor activity"/>
    <property type="evidence" value="ECO:0007669"/>
    <property type="project" value="TreeGrafter"/>
</dbReference>
<dbReference type="GO" id="GO:0007040">
    <property type="term" value="P:lysosome organization"/>
    <property type="evidence" value="ECO:0007669"/>
    <property type="project" value="TreeGrafter"/>
</dbReference>
<evidence type="ECO:0000259" key="10">
    <source>
        <dbReference type="Pfam" id="PF26148"/>
    </source>
</evidence>
<sequence length="1036" mass="118401">AVASVGVFALVSTLLLRVDRVVEFDLIDRRAMSGNVINEDDVLQEGIFLGKSIDFRPKGQITHLRANNGEMLLVIGARQLLHIPLQNMASQSDIIMPLPTHDRIAYVHMDVKGYHAIVSSTTGECFYVNLKNNQQKALTRLKGHVVSAVGWNIELSTKTTTGFIVIGTNKGSLFETQINADGSLSYAKELVRNLSGEKDMWITDIELLQCSEDGDKQRWALFVCTPGRLYTLAGSVDRKVDRSVVQPVVGAIWNSTFMEEAAAALHSLFSFKDAPRYHCMNEAQRTLPSAFVVYPKSVNEIAACKFCWIGADGYTIGRIDLQQTDPYNMIIEDAHVQHRLVDGRHDYPLDIALTEYHLLLLYSDRLEAVSLLNRKCMFQDARTTDCRQMRGMCRDPISELIWVYTDSNVVRYRPNEEGKSVWRIHLDRGEYDKAMAITDQLKDRAPHQLVLKKQADKFITEKKYIAAAELLAQSSDPFEISVLNFLSTVDDRRDGLKRFLDLQLNKMTASEDMIRRDALVFWLLDVQLTELAELRQSGGRRSTLEPEMGQAGVMTAAEVQLKNVRQQLELFFERPVVAESIKSNREAVYKLMMSHADFDSQLALAQRLQDYGTVIDIYLLQSQYIKALEVIKNQHIPMFYYKYSSVLIEQCPFELIAAWISEDKNLQADLLLPSLYRCQREPKMVAAALKYIKFVINRGTTSKSIHNFMISLSSTYKPNELFAYFEKCGLDKSLVPYDVEFALRVCLEKAELKQCCVHLYCVDGLYDEAVSLALTFDVELAKRCAMQTNESADEEGDLLLLSSAGPRFPLEMRRRIWMKIARFVIEEEKDVEAAMKLFKDSKNVIKIQDLLPFFPEFTTIEQFKDPLCACLKEHSGKIMELQKEMKEATEIADEIRQQMAKLKNRSTIIRASDTCALCYEQALTRPVFAFACRHFFHRDCLEKEVKAEWSEEDYEKYAKLLEKEKALQKQIDDMDKKQISSSKKRKECGDDLASVRRDMRDMTASECLLCGTAMIESVSKPFFASEEEYEAALKTW</sequence>
<dbReference type="Gene3D" id="3.30.40.10">
    <property type="entry name" value="Zinc/RING finger domain, C3HC4 (zinc finger)"/>
    <property type="match status" value="1"/>
</dbReference>
<dbReference type="Proteomes" id="UP000887569">
    <property type="component" value="Unplaced"/>
</dbReference>
<evidence type="ECO:0000256" key="1">
    <source>
        <dbReference type="ARBA" id="ARBA00004492"/>
    </source>
</evidence>
<dbReference type="SUPFAM" id="SSF57850">
    <property type="entry name" value="RING/U-box"/>
    <property type="match status" value="1"/>
</dbReference>
<keyword evidence="4" id="KW-0863">Zinc-finger</keyword>
<feature type="chain" id="PRO_5041111734" description="Vacuolar protein sorting-associated protein 18 homolog" evidence="8">
    <location>
        <begin position="25"/>
        <end position="1036"/>
    </location>
</feature>
<dbReference type="Pfam" id="PF26148">
    <property type="entry name" value="VPS18_RING_C"/>
    <property type="match status" value="1"/>
</dbReference>
<protein>
    <recommendedName>
        <fullName evidence="2">Vacuolar protein sorting-associated protein 18 homolog</fullName>
    </recommendedName>
</protein>
<evidence type="ECO:0000256" key="3">
    <source>
        <dbReference type="ARBA" id="ARBA00022723"/>
    </source>
</evidence>
<dbReference type="Pfam" id="PF05131">
    <property type="entry name" value="Pep3_Vps18"/>
    <property type="match status" value="1"/>
</dbReference>
<dbReference type="GO" id="GO:0030897">
    <property type="term" value="C:HOPS complex"/>
    <property type="evidence" value="ECO:0007669"/>
    <property type="project" value="TreeGrafter"/>
</dbReference>
<keyword evidence="5" id="KW-0862">Zinc</keyword>
<proteinExistence type="predicted"/>
<evidence type="ECO:0000256" key="7">
    <source>
        <dbReference type="SAM" id="Coils"/>
    </source>
</evidence>
<evidence type="ECO:0000256" key="5">
    <source>
        <dbReference type="ARBA" id="ARBA00022833"/>
    </source>
</evidence>
<dbReference type="GO" id="GO:0008270">
    <property type="term" value="F:zinc ion binding"/>
    <property type="evidence" value="ECO:0007669"/>
    <property type="project" value="UniProtKB-KW"/>
</dbReference>
<dbReference type="InterPro" id="IPR007810">
    <property type="entry name" value="Pep3/Vps18_beta-prop"/>
</dbReference>
<feature type="coiled-coil region" evidence="7">
    <location>
        <begin position="871"/>
        <end position="905"/>
    </location>
</feature>
<feature type="domain" description="Pep3/Vps18 RING C-terminal" evidence="10">
    <location>
        <begin position="912"/>
        <end position="1013"/>
    </location>
</feature>
<evidence type="ECO:0000259" key="9">
    <source>
        <dbReference type="Pfam" id="PF05131"/>
    </source>
</evidence>
<keyword evidence="7" id="KW-0175">Coiled coil</keyword>
<accession>A0A915B072</accession>
<dbReference type="GO" id="GO:0006904">
    <property type="term" value="P:vesicle docking involved in exocytosis"/>
    <property type="evidence" value="ECO:0007669"/>
    <property type="project" value="TreeGrafter"/>
</dbReference>
<dbReference type="WBParaSite" id="PgR022X_g025_t02">
    <property type="protein sequence ID" value="PgR022X_g025_t02"/>
    <property type="gene ID" value="PgR022X_g025"/>
</dbReference>
<feature type="signal peptide" evidence="8">
    <location>
        <begin position="1"/>
        <end position="24"/>
    </location>
</feature>
<evidence type="ECO:0000313" key="11">
    <source>
        <dbReference type="Proteomes" id="UP000887569"/>
    </source>
</evidence>
<dbReference type="InterPro" id="IPR058919">
    <property type="entry name" value="Pep3/Vps18_RING_C"/>
</dbReference>
<dbReference type="AlphaFoldDB" id="A0A915B072"/>
<dbReference type="PANTHER" id="PTHR23323">
    <property type="entry name" value="VACUOLAR PROTEIN SORTING-ASSOCIATED PROTEIN"/>
    <property type="match status" value="1"/>
</dbReference>
<keyword evidence="3" id="KW-0479">Metal-binding</keyword>
<dbReference type="GO" id="GO:0031902">
    <property type="term" value="C:late endosome membrane"/>
    <property type="evidence" value="ECO:0007669"/>
    <property type="project" value="UniProtKB-SubCell"/>
</dbReference>
<dbReference type="GO" id="GO:0048284">
    <property type="term" value="P:organelle fusion"/>
    <property type="evidence" value="ECO:0007669"/>
    <property type="project" value="TreeGrafter"/>
</dbReference>
<evidence type="ECO:0000313" key="13">
    <source>
        <dbReference type="WBParaSite" id="PgR022X_g025_t03"/>
    </source>
</evidence>
<evidence type="ECO:0000256" key="8">
    <source>
        <dbReference type="SAM" id="SignalP"/>
    </source>
</evidence>
<feature type="domain" description="Pep3/Vps18 beta-propeller" evidence="9">
    <location>
        <begin position="52"/>
        <end position="412"/>
    </location>
</feature>
<evidence type="ECO:0000256" key="4">
    <source>
        <dbReference type="ARBA" id="ARBA00022771"/>
    </source>
</evidence>
<keyword evidence="8" id="KW-0732">Signal</keyword>
<dbReference type="PANTHER" id="PTHR23323:SF26">
    <property type="entry name" value="VACUOLAR PROTEIN SORTING-ASSOCIATED PROTEIN 18 HOMOLOG"/>
    <property type="match status" value="1"/>
</dbReference>
<evidence type="ECO:0000313" key="12">
    <source>
        <dbReference type="WBParaSite" id="PgR022X_g025_t02"/>
    </source>
</evidence>
<evidence type="ECO:0000256" key="6">
    <source>
        <dbReference type="ARBA" id="ARBA00023136"/>
    </source>
</evidence>
<keyword evidence="6" id="KW-0472">Membrane</keyword>
<reference evidence="12 13" key="1">
    <citation type="submission" date="2022-11" db="UniProtKB">
        <authorList>
            <consortium name="WormBaseParasite"/>
        </authorList>
    </citation>
    <scope>IDENTIFICATION</scope>
</reference>
<keyword evidence="11" id="KW-1185">Reference proteome</keyword>
<dbReference type="GO" id="GO:0008333">
    <property type="term" value="P:endosome to lysosome transport"/>
    <property type="evidence" value="ECO:0007669"/>
    <property type="project" value="TreeGrafter"/>
</dbReference>
<dbReference type="InterPro" id="IPR013083">
    <property type="entry name" value="Znf_RING/FYVE/PHD"/>
</dbReference>
<name>A0A915B072_PARUN</name>
<organism evidence="11 13">
    <name type="scientific">Parascaris univalens</name>
    <name type="common">Nematode worm</name>
    <dbReference type="NCBI Taxonomy" id="6257"/>
    <lineage>
        <taxon>Eukaryota</taxon>
        <taxon>Metazoa</taxon>
        <taxon>Ecdysozoa</taxon>
        <taxon>Nematoda</taxon>
        <taxon>Chromadorea</taxon>
        <taxon>Rhabditida</taxon>
        <taxon>Spirurina</taxon>
        <taxon>Ascaridomorpha</taxon>
        <taxon>Ascaridoidea</taxon>
        <taxon>Ascarididae</taxon>
        <taxon>Parascaris</taxon>
    </lineage>
</organism>
<evidence type="ECO:0000256" key="2">
    <source>
        <dbReference type="ARBA" id="ARBA00017338"/>
    </source>
</evidence>
<comment type="subcellular location">
    <subcellularLocation>
        <location evidence="1">Late endosome membrane</location>
        <topology evidence="1">Peripheral membrane protein</topology>
        <orientation evidence="1">Cytoplasmic side</orientation>
    </subcellularLocation>
</comment>